<proteinExistence type="predicted"/>
<organism evidence="4 5">
    <name type="scientific">Digitaria exilis</name>
    <dbReference type="NCBI Taxonomy" id="1010633"/>
    <lineage>
        <taxon>Eukaryota</taxon>
        <taxon>Viridiplantae</taxon>
        <taxon>Streptophyta</taxon>
        <taxon>Embryophyta</taxon>
        <taxon>Tracheophyta</taxon>
        <taxon>Spermatophyta</taxon>
        <taxon>Magnoliopsida</taxon>
        <taxon>Liliopsida</taxon>
        <taxon>Poales</taxon>
        <taxon>Poaceae</taxon>
        <taxon>PACMAD clade</taxon>
        <taxon>Panicoideae</taxon>
        <taxon>Panicodae</taxon>
        <taxon>Paniceae</taxon>
        <taxon>Anthephorinae</taxon>
        <taxon>Digitaria</taxon>
    </lineage>
</organism>
<keyword evidence="2" id="KW-0809">Transit peptide</keyword>
<evidence type="ECO:0000256" key="1">
    <source>
        <dbReference type="ARBA" id="ARBA00022737"/>
    </source>
</evidence>
<dbReference type="InterPro" id="IPR002885">
    <property type="entry name" value="PPR_rpt"/>
</dbReference>
<dbReference type="Pfam" id="PF01535">
    <property type="entry name" value="PPR"/>
    <property type="match status" value="3"/>
</dbReference>
<comment type="caution">
    <text evidence="4">The sequence shown here is derived from an EMBL/GenBank/DDBJ whole genome shotgun (WGS) entry which is preliminary data.</text>
</comment>
<dbReference type="InterPro" id="IPR046848">
    <property type="entry name" value="E_motif"/>
</dbReference>
<dbReference type="OrthoDB" id="308440at2759"/>
<dbReference type="EMBL" id="JACEFO010000708">
    <property type="protein sequence ID" value="KAF8760487.1"/>
    <property type="molecule type" value="Genomic_DNA"/>
</dbReference>
<evidence type="ECO:0000256" key="2">
    <source>
        <dbReference type="ARBA" id="ARBA00022946"/>
    </source>
</evidence>
<keyword evidence="5" id="KW-1185">Reference proteome</keyword>
<keyword evidence="1" id="KW-0677">Repeat</keyword>
<evidence type="ECO:0000256" key="3">
    <source>
        <dbReference type="PROSITE-ProRule" id="PRU00708"/>
    </source>
</evidence>
<dbReference type="Proteomes" id="UP000636709">
    <property type="component" value="Unassembled WGS sequence"/>
</dbReference>
<dbReference type="InterPro" id="IPR011990">
    <property type="entry name" value="TPR-like_helical_dom_sf"/>
</dbReference>
<sequence length="404" mass="44628">MLFNPRAITSYLGSSVCNLEDASNKRFIKDYCGAEAAQKAIGVYCWCKLWGLKLRQIGLDEKTVTFGLKSCTELRNFLSGKGMHADSLKLGLSRNKFVGCSLVGLYSKLARMDESQKAFEEILDKDIVSYTSMITGYCENVDSTSWNAFEIASDMLRSNLEANRVTLVSLLQVCGNLGAIREAYQLASAVLKNLKQSVASWNAMLAGLTQTGQSRNAIHYFSVMLHEHKAVSELGHLKGVKQIHCFVYRTLLEKDTKTTNSLITAYAKCGRLDLSVVDDSVYSVIPQQEHYGCIVDLLSRAGHLEEGYKLIKLSTLKDKSSVLCALLSACTTHGNTMLGQIIGDELLEFEQQNPGTYALVSDVFAQKGQWTKSANIRNRAKESGLRKLPGSSLIESVEEANNLR</sequence>
<evidence type="ECO:0000313" key="5">
    <source>
        <dbReference type="Proteomes" id="UP000636709"/>
    </source>
</evidence>
<feature type="repeat" description="PPR" evidence="3">
    <location>
        <begin position="126"/>
        <end position="162"/>
    </location>
</feature>
<dbReference type="InterPro" id="IPR046960">
    <property type="entry name" value="PPR_At4g14850-like_plant"/>
</dbReference>
<dbReference type="AlphaFoldDB" id="A0A835FI15"/>
<name>A0A835FI15_9POAL</name>
<gene>
    <name evidence="4" type="ORF">HU200_010109</name>
</gene>
<dbReference type="Pfam" id="PF20431">
    <property type="entry name" value="E_motif"/>
    <property type="match status" value="1"/>
</dbReference>
<accession>A0A835FI15</accession>
<evidence type="ECO:0000313" key="4">
    <source>
        <dbReference type="EMBL" id="KAF8760487.1"/>
    </source>
</evidence>
<dbReference type="GO" id="GO:0009451">
    <property type="term" value="P:RNA modification"/>
    <property type="evidence" value="ECO:0007669"/>
    <property type="project" value="InterPro"/>
</dbReference>
<dbReference type="GO" id="GO:0003723">
    <property type="term" value="F:RNA binding"/>
    <property type="evidence" value="ECO:0007669"/>
    <property type="project" value="InterPro"/>
</dbReference>
<dbReference type="PANTHER" id="PTHR47926:SF452">
    <property type="entry name" value="PENTATRICOPEPTIDE REPEAT-CONTAINING PROTEIN"/>
    <property type="match status" value="1"/>
</dbReference>
<evidence type="ECO:0008006" key="6">
    <source>
        <dbReference type="Google" id="ProtNLM"/>
    </source>
</evidence>
<reference evidence="4" key="1">
    <citation type="submission" date="2020-07" db="EMBL/GenBank/DDBJ databases">
        <title>Genome sequence and genetic diversity analysis of an under-domesticated orphan crop, white fonio (Digitaria exilis).</title>
        <authorList>
            <person name="Bennetzen J.L."/>
            <person name="Chen S."/>
            <person name="Ma X."/>
            <person name="Wang X."/>
            <person name="Yssel A.E.J."/>
            <person name="Chaluvadi S.R."/>
            <person name="Johnson M."/>
            <person name="Gangashetty P."/>
            <person name="Hamidou F."/>
            <person name="Sanogo M.D."/>
            <person name="Zwaenepoel A."/>
            <person name="Wallace J."/>
            <person name="Van De Peer Y."/>
            <person name="Van Deynze A."/>
        </authorList>
    </citation>
    <scope>NUCLEOTIDE SEQUENCE</scope>
    <source>
        <tissue evidence="4">Leaves</tissue>
    </source>
</reference>
<dbReference type="PROSITE" id="PS51375">
    <property type="entry name" value="PPR"/>
    <property type="match status" value="1"/>
</dbReference>
<dbReference type="PANTHER" id="PTHR47926">
    <property type="entry name" value="PENTATRICOPEPTIDE REPEAT-CONTAINING PROTEIN"/>
    <property type="match status" value="1"/>
</dbReference>
<dbReference type="Gene3D" id="1.25.40.10">
    <property type="entry name" value="Tetratricopeptide repeat domain"/>
    <property type="match status" value="2"/>
</dbReference>
<protein>
    <recommendedName>
        <fullName evidence="6">Pentatricopeptide repeat-containing protein</fullName>
    </recommendedName>
</protein>